<evidence type="ECO:0000313" key="2">
    <source>
        <dbReference type="EMBL" id="GAA5073634.1"/>
    </source>
</evidence>
<keyword evidence="3" id="KW-1185">Reference proteome</keyword>
<keyword evidence="1" id="KW-1133">Transmembrane helix</keyword>
<keyword evidence="1" id="KW-0812">Transmembrane</keyword>
<reference evidence="3" key="1">
    <citation type="journal article" date="2019" name="Int. J. Syst. Evol. Microbiol.">
        <title>The Global Catalogue of Microorganisms (GCM) 10K type strain sequencing project: providing services to taxonomists for standard genome sequencing and annotation.</title>
        <authorList>
            <consortium name="The Broad Institute Genomics Platform"/>
            <consortium name="The Broad Institute Genome Sequencing Center for Infectious Disease"/>
            <person name="Wu L."/>
            <person name="Ma J."/>
        </authorList>
    </citation>
    <scope>NUCLEOTIDE SEQUENCE [LARGE SCALE GENOMIC DNA]</scope>
    <source>
        <strain evidence="3">JCM 18015</strain>
    </source>
</reference>
<proteinExistence type="predicted"/>
<protein>
    <recommendedName>
        <fullName evidence="4">Lipoprotein</fullName>
    </recommendedName>
</protein>
<organism evidence="2 3">
    <name type="scientific">[Roseibacterium] beibuensis</name>
    <dbReference type="NCBI Taxonomy" id="1193142"/>
    <lineage>
        <taxon>Bacteria</taxon>
        <taxon>Pseudomonadati</taxon>
        <taxon>Pseudomonadota</taxon>
        <taxon>Alphaproteobacteria</taxon>
        <taxon>Rhodobacterales</taxon>
        <taxon>Roseobacteraceae</taxon>
        <taxon>Roseicyclus</taxon>
    </lineage>
</organism>
<keyword evidence="1" id="KW-0472">Membrane</keyword>
<dbReference type="Proteomes" id="UP001499910">
    <property type="component" value="Unassembled WGS sequence"/>
</dbReference>
<evidence type="ECO:0008006" key="4">
    <source>
        <dbReference type="Google" id="ProtNLM"/>
    </source>
</evidence>
<comment type="caution">
    <text evidence="2">The sequence shown here is derived from an EMBL/GenBank/DDBJ whole genome shotgun (WGS) entry which is preliminary data.</text>
</comment>
<sequence>MRWIKAIAAALLTLVSLAMCAVIGILVEMLSVALGLEALWSVAIGHVASALTGAVASLALVFTGINGTLAALDDETEGRKHR</sequence>
<accession>A0ABP9LCN5</accession>
<name>A0ABP9LCN5_9RHOB</name>
<feature type="transmembrane region" description="Helical" evidence="1">
    <location>
        <begin position="44"/>
        <end position="72"/>
    </location>
</feature>
<dbReference type="EMBL" id="BAABHW010000002">
    <property type="protein sequence ID" value="GAA5073634.1"/>
    <property type="molecule type" value="Genomic_DNA"/>
</dbReference>
<gene>
    <name evidence="2" type="ORF">GCM10023209_19760</name>
</gene>
<evidence type="ECO:0000256" key="1">
    <source>
        <dbReference type="SAM" id="Phobius"/>
    </source>
</evidence>
<evidence type="ECO:0000313" key="3">
    <source>
        <dbReference type="Proteomes" id="UP001499910"/>
    </source>
</evidence>